<dbReference type="Proteomes" id="UP000001025">
    <property type="component" value="Chromosome"/>
</dbReference>
<dbReference type="EMBL" id="BX294139">
    <property type="protein sequence ID" value="CAD73315.1"/>
    <property type="molecule type" value="Genomic_DNA"/>
</dbReference>
<reference evidence="2 3" key="1">
    <citation type="journal article" date="2003" name="Proc. Natl. Acad. Sci. U.S.A.">
        <title>Complete genome sequence of the marine planctomycete Pirellula sp. strain 1.</title>
        <authorList>
            <person name="Gloeckner F.O."/>
            <person name="Kube M."/>
            <person name="Bauer M."/>
            <person name="Teeling H."/>
            <person name="Lombardot T."/>
            <person name="Ludwig W."/>
            <person name="Gade D."/>
            <person name="Beck A."/>
            <person name="Borzym K."/>
            <person name="Heitmann K."/>
            <person name="Rabus R."/>
            <person name="Schlesner H."/>
            <person name="Amann R."/>
            <person name="Reinhardt R."/>
        </authorList>
    </citation>
    <scope>NUCLEOTIDE SEQUENCE [LARGE SCALE GENOMIC DNA]</scope>
    <source>
        <strain evidence="3">DSM 10527 / NCIMB 13988 / SH1</strain>
    </source>
</reference>
<dbReference type="STRING" id="243090.RB3645"/>
<accession>Q7UTW9</accession>
<dbReference type="InParanoid" id="Q7UTW9"/>
<keyword evidence="3" id="KW-1185">Reference proteome</keyword>
<organism evidence="2 3">
    <name type="scientific">Rhodopirellula baltica (strain DSM 10527 / NCIMB 13988 / SH1)</name>
    <dbReference type="NCBI Taxonomy" id="243090"/>
    <lineage>
        <taxon>Bacteria</taxon>
        <taxon>Pseudomonadati</taxon>
        <taxon>Planctomycetota</taxon>
        <taxon>Planctomycetia</taxon>
        <taxon>Pirellulales</taxon>
        <taxon>Pirellulaceae</taxon>
        <taxon>Rhodopirellula</taxon>
    </lineage>
</organism>
<name>Q7UTW9_RHOBA</name>
<feature type="compositionally biased region" description="Polar residues" evidence="1">
    <location>
        <begin position="39"/>
        <end position="52"/>
    </location>
</feature>
<sequence length="91" mass="9925">MGRVLHRVGMPPAKDSSFKVVRWCAGPQLPRQPYPMPSGQPSLVGNQSGVPKRTCSASQAKVLRIRIGSVRRKACLADSMFAESIVCRDES</sequence>
<proteinExistence type="predicted"/>
<gene>
    <name evidence="2" type="ordered locus">RB3645</name>
</gene>
<evidence type="ECO:0000313" key="3">
    <source>
        <dbReference type="Proteomes" id="UP000001025"/>
    </source>
</evidence>
<dbReference type="KEGG" id="rba:RB3645"/>
<protein>
    <submittedName>
        <fullName evidence="2">Uncharacterized protein</fullName>
    </submittedName>
</protein>
<dbReference type="AlphaFoldDB" id="Q7UTW9"/>
<dbReference type="EnsemblBacteria" id="CAD73315">
    <property type="protein sequence ID" value="CAD73315"/>
    <property type="gene ID" value="RB3645"/>
</dbReference>
<dbReference type="HOGENOM" id="CLU_2424888_0_0_0"/>
<evidence type="ECO:0000313" key="2">
    <source>
        <dbReference type="EMBL" id="CAD73315.1"/>
    </source>
</evidence>
<evidence type="ECO:0000256" key="1">
    <source>
        <dbReference type="SAM" id="MobiDB-lite"/>
    </source>
</evidence>
<feature type="region of interest" description="Disordered" evidence="1">
    <location>
        <begin position="32"/>
        <end position="52"/>
    </location>
</feature>